<dbReference type="PANTHER" id="PTHR44196">
    <property type="entry name" value="DEHYDROGENASE/REDUCTASE SDR FAMILY MEMBER 7B"/>
    <property type="match status" value="1"/>
</dbReference>
<name>A0A2T5VE43_9HYPH</name>
<dbReference type="Gene3D" id="3.40.50.720">
    <property type="entry name" value="NAD(P)-binding Rossmann-like Domain"/>
    <property type="match status" value="1"/>
</dbReference>
<keyword evidence="2" id="KW-0560">Oxidoreductase</keyword>
<evidence type="ECO:0000259" key="4">
    <source>
        <dbReference type="SMART" id="SM00822"/>
    </source>
</evidence>
<dbReference type="SMART" id="SM00822">
    <property type="entry name" value="PKS_KR"/>
    <property type="match status" value="1"/>
</dbReference>
<proteinExistence type="inferred from homology"/>
<comment type="caution">
    <text evidence="5">The sequence shown here is derived from an EMBL/GenBank/DDBJ whole genome shotgun (WGS) entry which is preliminary data.</text>
</comment>
<dbReference type="OrthoDB" id="9810734at2"/>
<dbReference type="InterPro" id="IPR057326">
    <property type="entry name" value="KR_dom"/>
</dbReference>
<dbReference type="RefSeq" id="WP_107987649.1">
    <property type="nucleotide sequence ID" value="NZ_QAYG01000001.1"/>
</dbReference>
<dbReference type="PANTHER" id="PTHR44196:SF1">
    <property type="entry name" value="DEHYDROGENASE_REDUCTASE SDR FAMILY MEMBER 7B"/>
    <property type="match status" value="1"/>
</dbReference>
<dbReference type="PROSITE" id="PS00061">
    <property type="entry name" value="ADH_SHORT"/>
    <property type="match status" value="1"/>
</dbReference>
<dbReference type="InterPro" id="IPR002347">
    <property type="entry name" value="SDR_fam"/>
</dbReference>
<dbReference type="PRINTS" id="PR00080">
    <property type="entry name" value="SDRFAMILY"/>
</dbReference>
<reference evidence="5 6" key="1">
    <citation type="submission" date="2018-04" db="EMBL/GenBank/DDBJ databases">
        <title>Genomic Encyclopedia of Archaeal and Bacterial Type Strains, Phase II (KMG-II): from individual species to whole genera.</title>
        <authorList>
            <person name="Goeker M."/>
        </authorList>
    </citation>
    <scope>NUCLEOTIDE SEQUENCE [LARGE SCALE GENOMIC DNA]</scope>
    <source>
        <strain evidence="5 6">DSM 23382</strain>
    </source>
</reference>
<keyword evidence="6" id="KW-1185">Reference proteome</keyword>
<accession>A0A2T5VE43</accession>
<organism evidence="5 6">
    <name type="scientific">Breoghania corrubedonensis</name>
    <dbReference type="NCBI Taxonomy" id="665038"/>
    <lineage>
        <taxon>Bacteria</taxon>
        <taxon>Pseudomonadati</taxon>
        <taxon>Pseudomonadota</taxon>
        <taxon>Alphaproteobacteria</taxon>
        <taxon>Hyphomicrobiales</taxon>
        <taxon>Stappiaceae</taxon>
        <taxon>Breoghania</taxon>
    </lineage>
</organism>
<gene>
    <name evidence="5" type="ORF">C8N35_10157</name>
</gene>
<evidence type="ECO:0000313" key="6">
    <source>
        <dbReference type="Proteomes" id="UP000244081"/>
    </source>
</evidence>
<dbReference type="CDD" id="cd05233">
    <property type="entry name" value="SDR_c"/>
    <property type="match status" value="1"/>
</dbReference>
<dbReference type="AlphaFoldDB" id="A0A2T5VE43"/>
<sequence length="243" mass="25580">MSELSGKIVLITGAGGGIGAALSQCLYDEGASLVLQSADLEGLRAKAAKGGWDDARILLQAHDVTDGKAVEAAASEALARFGRIDMLVNLAGINRFGGVLTCPEEEWDRVMSTNVKGYFLAARAVVPAMKEAGAGCIVNVSSIWGVRGNAKMMAYSTSKHAVEGFTASLRADVASSGIKVSSLIVGIVDTPFREAMKDHVTFTDEQCAIMLQPVDVVAALRYMLSTSPNALVSSLTLEAWRLQ</sequence>
<dbReference type="Proteomes" id="UP000244081">
    <property type="component" value="Unassembled WGS sequence"/>
</dbReference>
<evidence type="ECO:0000313" key="5">
    <source>
        <dbReference type="EMBL" id="PTW62025.1"/>
    </source>
</evidence>
<evidence type="ECO:0000256" key="1">
    <source>
        <dbReference type="ARBA" id="ARBA00006484"/>
    </source>
</evidence>
<evidence type="ECO:0000256" key="2">
    <source>
        <dbReference type="ARBA" id="ARBA00023002"/>
    </source>
</evidence>
<dbReference type="SUPFAM" id="SSF51735">
    <property type="entry name" value="NAD(P)-binding Rossmann-fold domains"/>
    <property type="match status" value="1"/>
</dbReference>
<feature type="domain" description="Ketoreductase" evidence="4">
    <location>
        <begin position="7"/>
        <end position="187"/>
    </location>
</feature>
<protein>
    <submittedName>
        <fullName evidence="5">3alpha(Or 20beta)-hydroxysteroid dehydrogenase/3-oxoacyl-[acyl-carrier protein] reductase</fullName>
    </submittedName>
</protein>
<dbReference type="PRINTS" id="PR00081">
    <property type="entry name" value="GDHRDH"/>
</dbReference>
<dbReference type="GO" id="GO:0016020">
    <property type="term" value="C:membrane"/>
    <property type="evidence" value="ECO:0007669"/>
    <property type="project" value="TreeGrafter"/>
</dbReference>
<dbReference type="GO" id="GO:0016491">
    <property type="term" value="F:oxidoreductase activity"/>
    <property type="evidence" value="ECO:0007669"/>
    <property type="project" value="UniProtKB-KW"/>
</dbReference>
<dbReference type="InterPro" id="IPR020904">
    <property type="entry name" value="Sc_DH/Rdtase_CS"/>
</dbReference>
<comment type="similarity">
    <text evidence="1 3">Belongs to the short-chain dehydrogenases/reductases (SDR) family.</text>
</comment>
<dbReference type="Pfam" id="PF00106">
    <property type="entry name" value="adh_short"/>
    <property type="match status" value="1"/>
</dbReference>
<evidence type="ECO:0000256" key="3">
    <source>
        <dbReference type="RuleBase" id="RU000363"/>
    </source>
</evidence>
<dbReference type="InterPro" id="IPR036291">
    <property type="entry name" value="NAD(P)-bd_dom_sf"/>
</dbReference>
<dbReference type="FunFam" id="3.40.50.720:FF:000084">
    <property type="entry name" value="Short-chain dehydrogenase reductase"/>
    <property type="match status" value="1"/>
</dbReference>
<dbReference type="EMBL" id="QAYG01000001">
    <property type="protein sequence ID" value="PTW62025.1"/>
    <property type="molecule type" value="Genomic_DNA"/>
</dbReference>